<dbReference type="InterPro" id="IPR035386">
    <property type="entry name" value="Arm-DNA-bind_5"/>
</dbReference>
<dbReference type="GO" id="GO:0003677">
    <property type="term" value="F:DNA binding"/>
    <property type="evidence" value="ECO:0007669"/>
    <property type="project" value="UniProtKB-KW"/>
</dbReference>
<evidence type="ECO:0000256" key="2">
    <source>
        <dbReference type="ARBA" id="ARBA00023125"/>
    </source>
</evidence>
<keyword evidence="2" id="KW-0238">DNA-binding</keyword>
<dbReference type="OrthoDB" id="892893at2"/>
<dbReference type="PROSITE" id="PS51898">
    <property type="entry name" value="TYR_RECOMBINASE"/>
    <property type="match status" value="1"/>
</dbReference>
<comment type="caution">
    <text evidence="5">The sequence shown here is derived from an EMBL/GenBank/DDBJ whole genome shotgun (WGS) entry which is preliminary data.</text>
</comment>
<protein>
    <submittedName>
        <fullName evidence="5">Integrase</fullName>
    </submittedName>
</protein>
<keyword evidence="6" id="KW-1185">Reference proteome</keyword>
<dbReference type="PANTHER" id="PTHR30349">
    <property type="entry name" value="PHAGE INTEGRASE-RELATED"/>
    <property type="match status" value="1"/>
</dbReference>
<accession>A0A176TD00</accession>
<dbReference type="InterPro" id="IPR013762">
    <property type="entry name" value="Integrase-like_cat_sf"/>
</dbReference>
<reference evidence="5 6" key="1">
    <citation type="submission" date="2016-02" db="EMBL/GenBank/DDBJ databases">
        <title>Draft genome sequence of Polaribacter atrinae KACC17473.</title>
        <authorList>
            <person name="Shin S.-K."/>
            <person name="Yi H."/>
        </authorList>
    </citation>
    <scope>NUCLEOTIDE SEQUENCE [LARGE SCALE GENOMIC DNA]</scope>
    <source>
        <strain evidence="5 6">KACC 17473</strain>
    </source>
</reference>
<proteinExistence type="inferred from homology"/>
<dbReference type="InterPro" id="IPR002104">
    <property type="entry name" value="Integrase_catalytic"/>
</dbReference>
<dbReference type="Gene3D" id="1.10.150.130">
    <property type="match status" value="1"/>
</dbReference>
<dbReference type="STRING" id="1333662.LPB303_06630"/>
<evidence type="ECO:0000313" key="6">
    <source>
        <dbReference type="Proteomes" id="UP000076923"/>
    </source>
</evidence>
<evidence type="ECO:0000259" key="4">
    <source>
        <dbReference type="PROSITE" id="PS51898"/>
    </source>
</evidence>
<dbReference type="Pfam" id="PF17293">
    <property type="entry name" value="Arm-DNA-bind_5"/>
    <property type="match status" value="1"/>
</dbReference>
<organism evidence="5 6">
    <name type="scientific">Polaribacter atrinae</name>
    <dbReference type="NCBI Taxonomy" id="1333662"/>
    <lineage>
        <taxon>Bacteria</taxon>
        <taxon>Pseudomonadati</taxon>
        <taxon>Bacteroidota</taxon>
        <taxon>Flavobacteriia</taxon>
        <taxon>Flavobacteriales</taxon>
        <taxon>Flavobacteriaceae</taxon>
    </lineage>
</organism>
<dbReference type="GO" id="GO:0015074">
    <property type="term" value="P:DNA integration"/>
    <property type="evidence" value="ECO:0007669"/>
    <property type="project" value="InterPro"/>
</dbReference>
<dbReference type="InterPro" id="IPR010998">
    <property type="entry name" value="Integrase_recombinase_N"/>
</dbReference>
<dbReference type="EMBL" id="LVWE01000028">
    <property type="protein sequence ID" value="OAD45423.1"/>
    <property type="molecule type" value="Genomic_DNA"/>
</dbReference>
<sequence length="417" mass="49900">MKVSFHLRKDKANKEGLMPVRMLITAKDCKIFKVIKGVNCKESFWDKRSERLNSPRKNSPYNYHIEYNKIIDEREDEIKKLFRYILLNNINPTKDYILEKLENGLDKVNLTHEFFPTFEEFKDSSKSIKTARTIKSYVTTINFLKDFESYSGIRLLFDSIDSTFFEKLQDYTFTERKNKNSYFAFIIKVLKTFMNWSLDKEYHNNLKYKKFKAREDETEIIYLTMDELMKLYNHDFESPRLNQVRDMYVFNSVTGLRISDYKALKPSNVKKDYLLITVQKTKAINTKIPLNKFSREILERYKDTIHEPLPVISDQKLNKYIKECCKIVEIDTMITKTRYVGQKRIEKTVPKYELITSHTARKTFVTNSLILGMKEMVVRDITGHKKEESFRRYVKIAEDFKRKEMDNTWNNVDMSEN</sequence>
<dbReference type="InterPro" id="IPR011010">
    <property type="entry name" value="DNA_brk_join_enz"/>
</dbReference>
<dbReference type="GO" id="GO:0006310">
    <property type="term" value="P:DNA recombination"/>
    <property type="evidence" value="ECO:0007669"/>
    <property type="project" value="UniProtKB-KW"/>
</dbReference>
<name>A0A176TD00_9FLAO</name>
<dbReference type="RefSeq" id="WP_068449061.1">
    <property type="nucleotide sequence ID" value="NZ_CP150660.1"/>
</dbReference>
<dbReference type="Gene3D" id="1.10.443.10">
    <property type="entry name" value="Intergrase catalytic core"/>
    <property type="match status" value="1"/>
</dbReference>
<gene>
    <name evidence="5" type="ORF">LPB303_06630</name>
</gene>
<evidence type="ECO:0000256" key="1">
    <source>
        <dbReference type="ARBA" id="ARBA00008857"/>
    </source>
</evidence>
<dbReference type="Proteomes" id="UP000076923">
    <property type="component" value="Unassembled WGS sequence"/>
</dbReference>
<dbReference type="CDD" id="cd01185">
    <property type="entry name" value="INTN1_C_like"/>
    <property type="match status" value="1"/>
</dbReference>
<dbReference type="PANTHER" id="PTHR30349:SF64">
    <property type="entry name" value="PROPHAGE INTEGRASE INTD-RELATED"/>
    <property type="match status" value="1"/>
</dbReference>
<dbReference type="SUPFAM" id="SSF56349">
    <property type="entry name" value="DNA breaking-rejoining enzymes"/>
    <property type="match status" value="1"/>
</dbReference>
<feature type="domain" description="Tyr recombinase" evidence="4">
    <location>
        <begin position="218"/>
        <end position="406"/>
    </location>
</feature>
<keyword evidence="3" id="KW-0233">DNA recombination</keyword>
<evidence type="ECO:0000313" key="5">
    <source>
        <dbReference type="EMBL" id="OAD45423.1"/>
    </source>
</evidence>
<dbReference type="InterPro" id="IPR050090">
    <property type="entry name" value="Tyrosine_recombinase_XerCD"/>
</dbReference>
<evidence type="ECO:0000256" key="3">
    <source>
        <dbReference type="ARBA" id="ARBA00023172"/>
    </source>
</evidence>
<dbReference type="Pfam" id="PF00589">
    <property type="entry name" value="Phage_integrase"/>
    <property type="match status" value="1"/>
</dbReference>
<comment type="similarity">
    <text evidence="1">Belongs to the 'phage' integrase family.</text>
</comment>
<dbReference type="AlphaFoldDB" id="A0A176TD00"/>